<name>A0A1M5FZK0_9BACT</name>
<dbReference type="SUPFAM" id="SSF53335">
    <property type="entry name" value="S-adenosyl-L-methionine-dependent methyltransferases"/>
    <property type="match status" value="1"/>
</dbReference>
<evidence type="ECO:0000313" key="3">
    <source>
        <dbReference type="Proteomes" id="UP000184480"/>
    </source>
</evidence>
<dbReference type="Proteomes" id="UP000184480">
    <property type="component" value="Unassembled WGS sequence"/>
</dbReference>
<dbReference type="OrthoDB" id="9786494at2"/>
<evidence type="ECO:0000259" key="1">
    <source>
        <dbReference type="Pfam" id="PF05430"/>
    </source>
</evidence>
<dbReference type="Pfam" id="PF05430">
    <property type="entry name" value="Methyltransf_30"/>
    <property type="match status" value="1"/>
</dbReference>
<dbReference type="PANTHER" id="PTHR39963:SF1">
    <property type="entry name" value="MNMC-LIKE METHYLTRANSFERASE DOMAIN-CONTAINING PROTEIN"/>
    <property type="match status" value="1"/>
</dbReference>
<dbReference type="GO" id="GO:0016645">
    <property type="term" value="F:oxidoreductase activity, acting on the CH-NH group of donors"/>
    <property type="evidence" value="ECO:0007669"/>
    <property type="project" value="InterPro"/>
</dbReference>
<dbReference type="InterPro" id="IPR047785">
    <property type="entry name" value="tRNA_MNMC2"/>
</dbReference>
<feature type="domain" description="MnmC-like methyltransferase" evidence="1">
    <location>
        <begin position="146"/>
        <end position="225"/>
    </location>
</feature>
<gene>
    <name evidence="2" type="ORF">SAMN05444362_1134</name>
</gene>
<dbReference type="EMBL" id="FQUC01000013">
    <property type="protein sequence ID" value="SHF96955.1"/>
    <property type="molecule type" value="Genomic_DNA"/>
</dbReference>
<dbReference type="InterPro" id="IPR029063">
    <property type="entry name" value="SAM-dependent_MTases_sf"/>
</dbReference>
<sequence>MKLVDRDVIIEPTADGSHTLFVPELNEHYHSVNGARQESEHIFIKAALEQSPETNIRILEVGFGTGLNAYLTLLRLRDTTKVVDYTGLELYPLQESIISQLNYTEKDSSESQELFRQLHRVPWNIRTEITICFYLTKINTDFRLLNWQVNEPYNIIYFDAFAPDKQPDMWSQDIFDYLYANTAKGGILTTYCAKGVVRRMMQQAGYKVERLPGPPGKREMLRATKG</sequence>
<keyword evidence="2" id="KW-0489">Methyltransferase</keyword>
<dbReference type="GO" id="GO:0032259">
    <property type="term" value="P:methylation"/>
    <property type="evidence" value="ECO:0007669"/>
    <property type="project" value="UniProtKB-KW"/>
</dbReference>
<keyword evidence="3" id="KW-1185">Reference proteome</keyword>
<organism evidence="2 3">
    <name type="scientific">Dysgonomonas macrotermitis</name>
    <dbReference type="NCBI Taxonomy" id="1346286"/>
    <lineage>
        <taxon>Bacteria</taxon>
        <taxon>Pseudomonadati</taxon>
        <taxon>Bacteroidota</taxon>
        <taxon>Bacteroidia</taxon>
        <taxon>Bacteroidales</taxon>
        <taxon>Dysgonomonadaceae</taxon>
        <taxon>Dysgonomonas</taxon>
    </lineage>
</organism>
<dbReference type="GO" id="GO:0004808">
    <property type="term" value="F:tRNA (5-methylaminomethyl-2-thiouridylate)(34)-methyltransferase activity"/>
    <property type="evidence" value="ECO:0007669"/>
    <property type="project" value="InterPro"/>
</dbReference>
<evidence type="ECO:0000313" key="2">
    <source>
        <dbReference type="EMBL" id="SHF96955.1"/>
    </source>
</evidence>
<dbReference type="NCBIfam" id="NF033855">
    <property type="entry name" value="tRNA_MNMC2"/>
    <property type="match status" value="1"/>
</dbReference>
<proteinExistence type="predicted"/>
<dbReference type="InterPro" id="IPR008471">
    <property type="entry name" value="MnmC-like_methylTransf"/>
</dbReference>
<dbReference type="AlphaFoldDB" id="A0A1M5FZK0"/>
<dbReference type="PANTHER" id="PTHR39963">
    <property type="entry name" value="SLL0983 PROTEIN"/>
    <property type="match status" value="1"/>
</dbReference>
<keyword evidence="2" id="KW-0808">Transferase</keyword>
<reference evidence="3" key="1">
    <citation type="submission" date="2016-11" db="EMBL/GenBank/DDBJ databases">
        <authorList>
            <person name="Varghese N."/>
            <person name="Submissions S."/>
        </authorList>
    </citation>
    <scope>NUCLEOTIDE SEQUENCE [LARGE SCALE GENOMIC DNA]</scope>
    <source>
        <strain evidence="3">DSM 27370</strain>
    </source>
</reference>
<dbReference type="RefSeq" id="WP_062181021.1">
    <property type="nucleotide sequence ID" value="NZ_BBXL01000012.1"/>
</dbReference>
<dbReference type="STRING" id="1346286.SAMN05444362_1134"/>
<protein>
    <submittedName>
        <fullName evidence="2">tRNA U34 5-methylaminomethyl-2-thiouridine-forming methyltransferase MnmC</fullName>
    </submittedName>
</protein>
<accession>A0A1M5FZK0</accession>
<dbReference type="Gene3D" id="3.40.50.150">
    <property type="entry name" value="Vaccinia Virus protein VP39"/>
    <property type="match status" value="1"/>
</dbReference>